<dbReference type="InterPro" id="IPR041581">
    <property type="entry name" value="Glyoxalase_6"/>
</dbReference>
<comment type="caution">
    <text evidence="2">The sequence shown here is derived from an EMBL/GenBank/DDBJ whole genome shotgun (WGS) entry which is preliminary data.</text>
</comment>
<evidence type="ECO:0000259" key="1">
    <source>
        <dbReference type="Pfam" id="PF18029"/>
    </source>
</evidence>
<proteinExistence type="predicted"/>
<gene>
    <name evidence="2" type="ORF">FDA38_01810</name>
</gene>
<dbReference type="Pfam" id="PF18029">
    <property type="entry name" value="Glyoxalase_6"/>
    <property type="match status" value="1"/>
</dbReference>
<dbReference type="PANTHER" id="PTHR35908:SF1">
    <property type="entry name" value="CONSERVED PROTEIN"/>
    <property type="match status" value="1"/>
</dbReference>
<reference evidence="2 3" key="1">
    <citation type="submission" date="2019-04" db="EMBL/GenBank/DDBJ databases">
        <title>Kribbella sp. NEAU-THZ 27 nov., a novel actinomycete isolated from soil.</title>
        <authorList>
            <person name="Duan L."/>
        </authorList>
    </citation>
    <scope>NUCLEOTIDE SEQUENCE [LARGE SCALE GENOMIC DNA]</scope>
    <source>
        <strain evidence="3">NEAU-THZ27</strain>
    </source>
</reference>
<dbReference type="Proteomes" id="UP000305836">
    <property type="component" value="Unassembled WGS sequence"/>
</dbReference>
<dbReference type="OrthoDB" id="3823476at2"/>
<name>A0A4U3LZ34_9ACTN</name>
<sequence>MRSAILNVTFDCGDSAAVARFWSAVTRWPAEKVEMPGNPFWVVADPERDGPQLVFVEVPEPKGGKNRVHLDLLPQGGSQDDEFARLQALGAVVVDDRRTAEPGGWIMMADPEGNEFCLEPND</sequence>
<dbReference type="SUPFAM" id="SSF54593">
    <property type="entry name" value="Glyoxalase/Bleomycin resistance protein/Dihydroxybiphenyl dioxygenase"/>
    <property type="match status" value="1"/>
</dbReference>
<dbReference type="AlphaFoldDB" id="A0A4U3LZ34"/>
<dbReference type="RefSeq" id="WP_137252316.1">
    <property type="nucleotide sequence ID" value="NZ_JBHSPQ010000004.1"/>
</dbReference>
<dbReference type="EMBL" id="SZPZ01000001">
    <property type="protein sequence ID" value="TKK81605.1"/>
    <property type="molecule type" value="Genomic_DNA"/>
</dbReference>
<protein>
    <submittedName>
        <fullName evidence="2">VOC family protein</fullName>
    </submittedName>
</protein>
<accession>A0A4U3LZ34</accession>
<dbReference type="Gene3D" id="3.10.180.10">
    <property type="entry name" value="2,3-Dihydroxybiphenyl 1,2-Dioxygenase, domain 1"/>
    <property type="match status" value="1"/>
</dbReference>
<evidence type="ECO:0000313" key="3">
    <source>
        <dbReference type="Proteomes" id="UP000305836"/>
    </source>
</evidence>
<dbReference type="PANTHER" id="PTHR35908">
    <property type="entry name" value="HYPOTHETICAL FUSION PROTEIN"/>
    <property type="match status" value="1"/>
</dbReference>
<organism evidence="2 3">
    <name type="scientific">Kribbella jiaozuonensis</name>
    <dbReference type="NCBI Taxonomy" id="2575441"/>
    <lineage>
        <taxon>Bacteria</taxon>
        <taxon>Bacillati</taxon>
        <taxon>Actinomycetota</taxon>
        <taxon>Actinomycetes</taxon>
        <taxon>Propionibacteriales</taxon>
        <taxon>Kribbellaceae</taxon>
        <taxon>Kribbella</taxon>
    </lineage>
</organism>
<keyword evidence="3" id="KW-1185">Reference proteome</keyword>
<evidence type="ECO:0000313" key="2">
    <source>
        <dbReference type="EMBL" id="TKK81605.1"/>
    </source>
</evidence>
<dbReference type="CDD" id="cd06587">
    <property type="entry name" value="VOC"/>
    <property type="match status" value="1"/>
</dbReference>
<feature type="domain" description="Glyoxalase-like" evidence="1">
    <location>
        <begin position="8"/>
        <end position="118"/>
    </location>
</feature>
<dbReference type="InterPro" id="IPR029068">
    <property type="entry name" value="Glyas_Bleomycin-R_OHBP_Dase"/>
</dbReference>